<dbReference type="EMBL" id="BARW01008491">
    <property type="protein sequence ID" value="GAI84899.1"/>
    <property type="molecule type" value="Genomic_DNA"/>
</dbReference>
<gene>
    <name evidence="1" type="ORF">S12H4_17382</name>
</gene>
<feature type="non-terminal residue" evidence="1">
    <location>
        <position position="1"/>
    </location>
</feature>
<evidence type="ECO:0000313" key="1">
    <source>
        <dbReference type="EMBL" id="GAI84899.1"/>
    </source>
</evidence>
<sequence>NEYYSADIQDVQCCYEQVKPSDQGRGTRDASIVNR</sequence>
<comment type="caution">
    <text evidence="1">The sequence shown here is derived from an EMBL/GenBank/DDBJ whole genome shotgun (WGS) entry which is preliminary data.</text>
</comment>
<reference evidence="1" key="1">
    <citation type="journal article" date="2014" name="Front. Microbiol.">
        <title>High frequency of phylogenetically diverse reductive dehalogenase-homologous genes in deep subseafloor sedimentary metagenomes.</title>
        <authorList>
            <person name="Kawai M."/>
            <person name="Futagami T."/>
            <person name="Toyoda A."/>
            <person name="Takaki Y."/>
            <person name="Nishi S."/>
            <person name="Hori S."/>
            <person name="Arai W."/>
            <person name="Tsubouchi T."/>
            <person name="Morono Y."/>
            <person name="Uchiyama I."/>
            <person name="Ito T."/>
            <person name="Fujiyama A."/>
            <person name="Inagaki F."/>
            <person name="Takami H."/>
        </authorList>
    </citation>
    <scope>NUCLEOTIDE SEQUENCE</scope>
    <source>
        <strain evidence="1">Expedition CK06-06</strain>
    </source>
</reference>
<name>X1TXY0_9ZZZZ</name>
<organism evidence="1">
    <name type="scientific">marine sediment metagenome</name>
    <dbReference type="NCBI Taxonomy" id="412755"/>
    <lineage>
        <taxon>unclassified sequences</taxon>
        <taxon>metagenomes</taxon>
        <taxon>ecological metagenomes</taxon>
    </lineage>
</organism>
<protein>
    <submittedName>
        <fullName evidence="1">Uncharacterized protein</fullName>
    </submittedName>
</protein>
<accession>X1TXY0</accession>
<proteinExistence type="predicted"/>
<dbReference type="AlphaFoldDB" id="X1TXY0"/>